<accession>A0A4S8KGW3</accession>
<dbReference type="GO" id="GO:0003729">
    <property type="term" value="F:mRNA binding"/>
    <property type="evidence" value="ECO:0007669"/>
    <property type="project" value="TreeGrafter"/>
</dbReference>
<dbReference type="PANTHER" id="PTHR48032">
    <property type="entry name" value="RNA-BINDING PROTEIN MUSASHI HOMOLOG RBP6"/>
    <property type="match status" value="1"/>
</dbReference>
<evidence type="ECO:0000313" key="6">
    <source>
        <dbReference type="EMBL" id="THU74604.1"/>
    </source>
</evidence>
<evidence type="ECO:0000259" key="5">
    <source>
        <dbReference type="PROSITE" id="PS50102"/>
    </source>
</evidence>
<evidence type="ECO:0000256" key="2">
    <source>
        <dbReference type="ARBA" id="ARBA00022884"/>
    </source>
</evidence>
<evidence type="ECO:0000256" key="4">
    <source>
        <dbReference type="SAM" id="MobiDB-lite"/>
    </source>
</evidence>
<reference evidence="6 7" key="1">
    <citation type="journal article" date="2019" name="Nat. Plants">
        <title>Genome sequencing of Musa balbisiana reveals subgenome evolution and function divergence in polyploid bananas.</title>
        <authorList>
            <person name="Yao X."/>
        </authorList>
    </citation>
    <scope>NUCLEOTIDE SEQUENCE [LARGE SCALE GENOMIC DNA]</scope>
    <source>
        <strain evidence="7">cv. DH-PKW</strain>
        <tissue evidence="6">Leaves</tissue>
    </source>
</reference>
<feature type="compositionally biased region" description="Polar residues" evidence="4">
    <location>
        <begin position="124"/>
        <end position="137"/>
    </location>
</feature>
<dbReference type="AlphaFoldDB" id="A0A4S8KGW3"/>
<dbReference type="STRING" id="52838.A0A4S8KGW3"/>
<proteinExistence type="predicted"/>
<evidence type="ECO:0000256" key="3">
    <source>
        <dbReference type="PROSITE-ProRule" id="PRU00176"/>
    </source>
</evidence>
<comment type="caution">
    <text evidence="6">The sequence shown here is derived from an EMBL/GenBank/DDBJ whole genome shotgun (WGS) entry which is preliminary data.</text>
</comment>
<keyword evidence="2 3" id="KW-0694">RNA-binding</keyword>
<evidence type="ECO:0000256" key="1">
    <source>
        <dbReference type="ARBA" id="ARBA00022737"/>
    </source>
</evidence>
<dbReference type="InterPro" id="IPR035979">
    <property type="entry name" value="RBD_domain_sf"/>
</dbReference>
<dbReference type="PROSITE" id="PS50102">
    <property type="entry name" value="RRM"/>
    <property type="match status" value="2"/>
</dbReference>
<name>A0A4S8KGW3_MUSBA</name>
<dbReference type="SMART" id="SM00360">
    <property type="entry name" value="RRM"/>
    <property type="match status" value="2"/>
</dbReference>
<feature type="compositionally biased region" description="Basic and acidic residues" evidence="4">
    <location>
        <begin position="92"/>
        <end position="104"/>
    </location>
</feature>
<sequence>MESLSSSTLTSGTSLAASAWDGGRLFVGGISSDTREETLAEHFERYGEVKEVVVMRNRVTGSGRGFGFVQFANLEGPERALKEAKHVIHGRTVEVKRAIPRGEQRQNQQSGNAQQDGGSSGSSRITGNSDTQNGSHINSKKIFIGGLAGDVTHQELKSYFEKFGSVVDTVVMYDSATQRPRGFGFITFSSEEPVATVLKNRHHKLNGKLVEVKIAVPKDYSDCTNNRNSENYYNVSAFGGQCGRWPVYGTYQGYMYPYYGYPNYVTTPFSPYLYGGLYGGGYNNSGLYGIGHGCLLHSPRNTWNISKRMVDFHTYPPYFSRDYRSCDRGHGFDDGNENKDGLGVQTTVKSVTDSQVEAEDVNCDAQ</sequence>
<protein>
    <recommendedName>
        <fullName evidence="5">RRM domain-containing protein</fullName>
    </recommendedName>
</protein>
<keyword evidence="1" id="KW-0677">Repeat</keyword>
<feature type="region of interest" description="Disordered" evidence="4">
    <location>
        <begin position="92"/>
        <end position="137"/>
    </location>
</feature>
<gene>
    <name evidence="6" type="ORF">C4D60_Mb04t35130</name>
</gene>
<dbReference type="SUPFAM" id="SSF54928">
    <property type="entry name" value="RNA-binding domain, RBD"/>
    <property type="match status" value="2"/>
</dbReference>
<dbReference type="InterPro" id="IPR000504">
    <property type="entry name" value="RRM_dom"/>
</dbReference>
<keyword evidence="7" id="KW-1185">Reference proteome</keyword>
<dbReference type="GO" id="GO:0006417">
    <property type="term" value="P:regulation of translation"/>
    <property type="evidence" value="ECO:0007669"/>
    <property type="project" value="TreeGrafter"/>
</dbReference>
<dbReference type="Proteomes" id="UP000317650">
    <property type="component" value="Chromosome 4"/>
</dbReference>
<feature type="domain" description="RRM" evidence="5">
    <location>
        <begin position="23"/>
        <end position="100"/>
    </location>
</feature>
<feature type="domain" description="RRM" evidence="5">
    <location>
        <begin position="140"/>
        <end position="219"/>
    </location>
</feature>
<dbReference type="Pfam" id="PF00076">
    <property type="entry name" value="RRM_1"/>
    <property type="match status" value="2"/>
</dbReference>
<feature type="compositionally biased region" description="Low complexity" evidence="4">
    <location>
        <begin position="106"/>
        <end position="123"/>
    </location>
</feature>
<dbReference type="EMBL" id="PYDT01000001">
    <property type="protein sequence ID" value="THU74604.1"/>
    <property type="molecule type" value="Genomic_DNA"/>
</dbReference>
<dbReference type="Gene3D" id="3.30.70.330">
    <property type="match status" value="2"/>
</dbReference>
<dbReference type="PANTHER" id="PTHR48032:SF12">
    <property type="entry name" value="RRM DOMAIN-CONTAINING PROTEIN"/>
    <property type="match status" value="1"/>
</dbReference>
<dbReference type="InterPro" id="IPR012677">
    <property type="entry name" value="Nucleotide-bd_a/b_plait_sf"/>
</dbReference>
<organism evidence="6 7">
    <name type="scientific">Musa balbisiana</name>
    <name type="common">Banana</name>
    <dbReference type="NCBI Taxonomy" id="52838"/>
    <lineage>
        <taxon>Eukaryota</taxon>
        <taxon>Viridiplantae</taxon>
        <taxon>Streptophyta</taxon>
        <taxon>Embryophyta</taxon>
        <taxon>Tracheophyta</taxon>
        <taxon>Spermatophyta</taxon>
        <taxon>Magnoliopsida</taxon>
        <taxon>Liliopsida</taxon>
        <taxon>Zingiberales</taxon>
        <taxon>Musaceae</taxon>
        <taxon>Musa</taxon>
    </lineage>
</organism>
<evidence type="ECO:0000313" key="7">
    <source>
        <dbReference type="Proteomes" id="UP000317650"/>
    </source>
</evidence>